<gene>
    <name evidence="1" type="ORF">QAD02_021731</name>
</gene>
<dbReference type="EMBL" id="CM056741">
    <property type="protein sequence ID" value="KAJ8685938.1"/>
    <property type="molecule type" value="Genomic_DNA"/>
</dbReference>
<name>A0ACC2PS51_9HYME</name>
<evidence type="ECO:0000313" key="1">
    <source>
        <dbReference type="EMBL" id="KAJ8685938.1"/>
    </source>
</evidence>
<sequence>MILGTEEQSLVVDTIVMANLGYFQFKANPGEWILKLRPGRSSEIYDIISIHGSEVMKKEDSIKILISSLKSDVLKVRVKKKMDKVHMDLLTEDEGRSGIWDSITR</sequence>
<dbReference type="Proteomes" id="UP001239111">
    <property type="component" value="Chromosome 1"/>
</dbReference>
<keyword evidence="2" id="KW-1185">Reference proteome</keyword>
<comment type="caution">
    <text evidence="1">The sequence shown here is derived from an EMBL/GenBank/DDBJ whole genome shotgun (WGS) entry which is preliminary data.</text>
</comment>
<organism evidence="1 2">
    <name type="scientific">Eretmocerus hayati</name>
    <dbReference type="NCBI Taxonomy" id="131215"/>
    <lineage>
        <taxon>Eukaryota</taxon>
        <taxon>Metazoa</taxon>
        <taxon>Ecdysozoa</taxon>
        <taxon>Arthropoda</taxon>
        <taxon>Hexapoda</taxon>
        <taxon>Insecta</taxon>
        <taxon>Pterygota</taxon>
        <taxon>Neoptera</taxon>
        <taxon>Endopterygota</taxon>
        <taxon>Hymenoptera</taxon>
        <taxon>Apocrita</taxon>
        <taxon>Proctotrupomorpha</taxon>
        <taxon>Chalcidoidea</taxon>
        <taxon>Aphelinidae</taxon>
        <taxon>Aphelininae</taxon>
        <taxon>Eretmocerus</taxon>
    </lineage>
</organism>
<reference evidence="1" key="1">
    <citation type="submission" date="2023-04" db="EMBL/GenBank/DDBJ databases">
        <title>A chromosome-level genome assembly of the parasitoid wasp Eretmocerus hayati.</title>
        <authorList>
            <person name="Zhong Y."/>
            <person name="Liu S."/>
            <person name="Liu Y."/>
        </authorList>
    </citation>
    <scope>NUCLEOTIDE SEQUENCE</scope>
    <source>
        <strain evidence="1">ZJU_SS_LIU_2023</strain>
    </source>
</reference>
<protein>
    <submittedName>
        <fullName evidence="1">Uncharacterized protein</fullName>
    </submittedName>
</protein>
<proteinExistence type="predicted"/>
<evidence type="ECO:0000313" key="2">
    <source>
        <dbReference type="Proteomes" id="UP001239111"/>
    </source>
</evidence>
<accession>A0ACC2PS51</accession>